<evidence type="ECO:0000256" key="1">
    <source>
        <dbReference type="SAM" id="MobiDB-lite"/>
    </source>
</evidence>
<keyword evidence="2" id="KW-0472">Membrane</keyword>
<feature type="region of interest" description="Disordered" evidence="1">
    <location>
        <begin position="1"/>
        <end position="24"/>
    </location>
</feature>
<dbReference type="Proteomes" id="UP000011704">
    <property type="component" value="Unassembled WGS sequence"/>
</dbReference>
<evidence type="ECO:0000256" key="2">
    <source>
        <dbReference type="SAM" id="Phobius"/>
    </source>
</evidence>
<keyword evidence="2" id="KW-0812">Transmembrane</keyword>
<keyword evidence="2" id="KW-1133">Transmembrane helix</keyword>
<protein>
    <recommendedName>
        <fullName evidence="5">LITAF domain-containing protein</fullName>
    </recommendedName>
</protein>
<dbReference type="HOGENOM" id="CLU_2035557_0_0_0"/>
<reference evidence="3 4" key="1">
    <citation type="journal article" date="2013" name="Front. Microbiol.">
        <title>The genome of Nitrospina gracilis illuminates the metabolism and evolution of the major marine nitrite oxidizer.</title>
        <authorList>
            <person name="Luecker S."/>
            <person name="Nowka B."/>
            <person name="Rattei T."/>
            <person name="Spieck E."/>
            <person name="and Daims H."/>
        </authorList>
    </citation>
    <scope>NUCLEOTIDE SEQUENCE [LARGE SCALE GENOMIC DNA]</scope>
    <source>
        <strain evidence="3 4">3/211</strain>
    </source>
</reference>
<feature type="transmembrane region" description="Helical" evidence="2">
    <location>
        <begin position="55"/>
        <end position="75"/>
    </location>
</feature>
<evidence type="ECO:0008006" key="5">
    <source>
        <dbReference type="Google" id="ProtNLM"/>
    </source>
</evidence>
<keyword evidence="4" id="KW-1185">Reference proteome</keyword>
<organism evidence="3 4">
    <name type="scientific">Nitrospina gracilis (strain 3/211)</name>
    <dbReference type="NCBI Taxonomy" id="1266370"/>
    <lineage>
        <taxon>Bacteria</taxon>
        <taxon>Pseudomonadati</taxon>
        <taxon>Nitrospinota/Tectimicrobiota group</taxon>
        <taxon>Nitrospinota</taxon>
        <taxon>Nitrospinia</taxon>
        <taxon>Nitrospinales</taxon>
        <taxon>Nitrospinaceae</taxon>
        <taxon>Nitrospina</taxon>
    </lineage>
</organism>
<dbReference type="STRING" id="1266370.NITGR_590062"/>
<evidence type="ECO:0000313" key="4">
    <source>
        <dbReference type="Proteomes" id="UP000011704"/>
    </source>
</evidence>
<dbReference type="EMBL" id="CAQJ01000065">
    <property type="protein sequence ID" value="CCQ91183.1"/>
    <property type="molecule type" value="Genomic_DNA"/>
</dbReference>
<evidence type="ECO:0000313" key="3">
    <source>
        <dbReference type="EMBL" id="CCQ91183.1"/>
    </source>
</evidence>
<accession>M1ZCT7</accession>
<proteinExistence type="predicted"/>
<name>M1ZCT7_NITG3</name>
<comment type="caution">
    <text evidence="3">The sequence shown here is derived from an EMBL/GenBank/DDBJ whole genome shotgun (WGS) entry which is preliminary data.</text>
</comment>
<dbReference type="AlphaFoldDB" id="M1ZCT7"/>
<dbReference type="InParanoid" id="M1ZCT7"/>
<gene>
    <name evidence="3" type="ORF">NITGR_590062</name>
</gene>
<sequence length="121" mass="13743">MGDSIAEVRGMSQPIRKQKPRPRKNVVGGVDFSKDYICLTCGCQRQPINVRRGHIAIEVLLYLFYIVPGVMYTLWRSVRRHDVCPKCRTPSIVKTTSPQAFQLRRLMSTLSQPKNKPAGEA</sequence>